<protein>
    <submittedName>
        <fullName evidence="7">Uncharacterized protein</fullName>
    </submittedName>
</protein>
<dbReference type="InterPro" id="IPR013087">
    <property type="entry name" value="Znf_C2H2_type"/>
</dbReference>
<evidence type="ECO:0000256" key="2">
    <source>
        <dbReference type="ARBA" id="ARBA00022737"/>
    </source>
</evidence>
<dbReference type="PANTHER" id="PTHR24403">
    <property type="entry name" value="ZINC FINGER PROTEIN"/>
    <property type="match status" value="1"/>
</dbReference>
<dbReference type="SMART" id="SM00868">
    <property type="entry name" value="zf-AD"/>
    <property type="match status" value="2"/>
</dbReference>
<keyword evidence="1" id="KW-0479">Metal-binding</keyword>
<keyword evidence="8" id="KW-1185">Reference proteome</keyword>
<dbReference type="InterPro" id="IPR012934">
    <property type="entry name" value="Znf_AD"/>
</dbReference>
<evidence type="ECO:0000313" key="7">
    <source>
        <dbReference type="EMBL" id="KAJ8965332.1"/>
    </source>
</evidence>
<dbReference type="Gene3D" id="3.30.160.60">
    <property type="entry name" value="Classic Zinc Finger"/>
    <property type="match status" value="1"/>
</dbReference>
<comment type="caution">
    <text evidence="7">The sequence shown here is derived from an EMBL/GenBank/DDBJ whole genome shotgun (WGS) entry which is preliminary data.</text>
</comment>
<dbReference type="PANTHER" id="PTHR24403:SF67">
    <property type="entry name" value="FI01116P-RELATED"/>
    <property type="match status" value="1"/>
</dbReference>
<gene>
    <name evidence="7" type="ORF">NQ317_012080</name>
</gene>
<evidence type="ECO:0000256" key="1">
    <source>
        <dbReference type="ARBA" id="ARBA00022723"/>
    </source>
</evidence>
<dbReference type="SMART" id="SM00355">
    <property type="entry name" value="ZnF_C2H2"/>
    <property type="match status" value="3"/>
</dbReference>
<dbReference type="InterPro" id="IPR036236">
    <property type="entry name" value="Znf_C2H2_sf"/>
</dbReference>
<feature type="domain" description="ZAD" evidence="6">
    <location>
        <begin position="8"/>
        <end position="74"/>
    </location>
</feature>
<name>A0ABQ9IUA4_9CUCU</name>
<evidence type="ECO:0000259" key="6">
    <source>
        <dbReference type="SMART" id="SM00868"/>
    </source>
</evidence>
<evidence type="ECO:0000259" key="5">
    <source>
        <dbReference type="SMART" id="SM00355"/>
    </source>
</evidence>
<evidence type="ECO:0000313" key="8">
    <source>
        <dbReference type="Proteomes" id="UP001162164"/>
    </source>
</evidence>
<dbReference type="SUPFAM" id="SSF57667">
    <property type="entry name" value="beta-beta-alpha zinc fingers"/>
    <property type="match status" value="1"/>
</dbReference>
<evidence type="ECO:0000256" key="3">
    <source>
        <dbReference type="ARBA" id="ARBA00022771"/>
    </source>
</evidence>
<sequence length="419" mass="48971">MCDTEKCVCYICHIKIEDDFETAAEYRDILEHIGLTTDFDMNQRSICENCSDQVLNLYNFRSACLATESLELNKAEQNADDSTLVDVYAKRAKSLDDINENSCRFCKCDIEDDHFMFFDKLVKEYLAEEMLQKYFPETNFKISVNPKVCMSCVNYLENYMQFVTLFQTTTEKINFNQIKMAVLTLHSSSEDDEIDNVIFHNTIEIQDDQLKEDNDIQTLLNEEHLIKNEFEVSDDNLIHINEDSSTTSEHTASLKSEVEYPDADTEIHKCELCSFETTQHRYLKMHMVVHKDIPEAKVYRCKTCPFESKYRNGVKKHSLVHKDIQQAKLYPCGICTFQTKRKDTLKRHSLLHKDDGKNIKMPSFCAVVGCSKRTERDEVRFFKIPKALKNRGERLDALSKERRESWVWALKRGNLSDTF</sequence>
<reference evidence="7" key="1">
    <citation type="journal article" date="2023" name="Insect Mol. Biol.">
        <title>Genome sequencing provides insights into the evolution of gene families encoding plant cell wall-degrading enzymes in longhorned beetles.</title>
        <authorList>
            <person name="Shin N.R."/>
            <person name="Okamura Y."/>
            <person name="Kirsch R."/>
            <person name="Pauchet Y."/>
        </authorList>
    </citation>
    <scope>NUCLEOTIDE SEQUENCE</scope>
    <source>
        <strain evidence="7">MMC_N1</strain>
    </source>
</reference>
<feature type="domain" description="C2H2-type" evidence="5">
    <location>
        <begin position="299"/>
        <end position="321"/>
    </location>
</feature>
<accession>A0ABQ9IUA4</accession>
<feature type="domain" description="ZAD" evidence="6">
    <location>
        <begin position="102"/>
        <end position="176"/>
    </location>
</feature>
<keyword evidence="3" id="KW-0863">Zinc-finger</keyword>
<dbReference type="EMBL" id="JAPWTJ010002631">
    <property type="protein sequence ID" value="KAJ8965332.1"/>
    <property type="molecule type" value="Genomic_DNA"/>
</dbReference>
<keyword evidence="2" id="KW-0677">Repeat</keyword>
<proteinExistence type="predicted"/>
<dbReference type="InterPro" id="IPR050688">
    <property type="entry name" value="Zinc_finger/UBP_domain"/>
</dbReference>
<organism evidence="7 8">
    <name type="scientific">Molorchus minor</name>
    <dbReference type="NCBI Taxonomy" id="1323400"/>
    <lineage>
        <taxon>Eukaryota</taxon>
        <taxon>Metazoa</taxon>
        <taxon>Ecdysozoa</taxon>
        <taxon>Arthropoda</taxon>
        <taxon>Hexapoda</taxon>
        <taxon>Insecta</taxon>
        <taxon>Pterygota</taxon>
        <taxon>Neoptera</taxon>
        <taxon>Endopterygota</taxon>
        <taxon>Coleoptera</taxon>
        <taxon>Polyphaga</taxon>
        <taxon>Cucujiformia</taxon>
        <taxon>Chrysomeloidea</taxon>
        <taxon>Cerambycidae</taxon>
        <taxon>Lamiinae</taxon>
        <taxon>Monochamini</taxon>
        <taxon>Molorchus</taxon>
    </lineage>
</organism>
<dbReference type="Proteomes" id="UP001162164">
    <property type="component" value="Unassembled WGS sequence"/>
</dbReference>
<feature type="domain" description="C2H2-type" evidence="5">
    <location>
        <begin position="268"/>
        <end position="290"/>
    </location>
</feature>
<evidence type="ECO:0000256" key="4">
    <source>
        <dbReference type="ARBA" id="ARBA00022833"/>
    </source>
</evidence>
<keyword evidence="4" id="KW-0862">Zinc</keyword>
<feature type="domain" description="C2H2-type" evidence="5">
    <location>
        <begin position="330"/>
        <end position="352"/>
    </location>
</feature>